<dbReference type="Pfam" id="PF13480">
    <property type="entry name" value="Acetyltransf_6"/>
    <property type="match status" value="1"/>
</dbReference>
<evidence type="ECO:0000256" key="6">
    <source>
        <dbReference type="ARBA" id="ARBA00023316"/>
    </source>
</evidence>
<keyword evidence="6" id="KW-0961">Cell wall biogenesis/degradation</keyword>
<keyword evidence="4" id="KW-0573">Peptidoglycan synthesis</keyword>
<dbReference type="GO" id="GO:0008360">
    <property type="term" value="P:regulation of cell shape"/>
    <property type="evidence" value="ECO:0007669"/>
    <property type="project" value="UniProtKB-KW"/>
</dbReference>
<protein>
    <submittedName>
        <fullName evidence="8">GNAT family N-acetyltransferase</fullName>
    </submittedName>
</protein>
<keyword evidence="5" id="KW-0012">Acyltransferase</keyword>
<reference evidence="8 9" key="1">
    <citation type="submission" date="2017-08" db="EMBL/GenBank/DDBJ databases">
        <title>Resequencing and Reannotation of the genome of Pyrococcus furiosus type strain DSM3638.</title>
        <authorList>
            <person name="Reichelt R.M."/>
            <person name="Bunk B."/>
        </authorList>
    </citation>
    <scope>NUCLEOTIDE SEQUENCE [LARGE SCALE GENOMIC DNA]</scope>
    <source>
        <strain evidence="8 9">DSM 3638</strain>
    </source>
</reference>
<proteinExistence type="inferred from homology"/>
<dbReference type="Proteomes" id="UP000324354">
    <property type="component" value="Chromosome"/>
</dbReference>
<keyword evidence="2 8" id="KW-0808">Transferase</keyword>
<dbReference type="GO" id="GO:0016755">
    <property type="term" value="F:aminoacyltransferase activity"/>
    <property type="evidence" value="ECO:0007669"/>
    <property type="project" value="InterPro"/>
</dbReference>
<evidence type="ECO:0000256" key="1">
    <source>
        <dbReference type="ARBA" id="ARBA00009943"/>
    </source>
</evidence>
<dbReference type="PANTHER" id="PTHR36174:SF1">
    <property type="entry name" value="LIPID II:GLYCINE GLYCYLTRANSFERASE"/>
    <property type="match status" value="1"/>
</dbReference>
<dbReference type="AlphaFoldDB" id="A0A5C0XPS2"/>
<dbReference type="InterPro" id="IPR038740">
    <property type="entry name" value="BioF2-like_GNAT_dom"/>
</dbReference>
<name>A0A5C0XPS2_PYRFU</name>
<dbReference type="InterPro" id="IPR016181">
    <property type="entry name" value="Acyl_CoA_acyltransferase"/>
</dbReference>
<organism evidence="8 9">
    <name type="scientific">Pyrococcus furiosus (strain ATCC 43587 / DSM 3638 / JCM 8422 / Vc1)</name>
    <dbReference type="NCBI Taxonomy" id="186497"/>
    <lineage>
        <taxon>Archaea</taxon>
        <taxon>Methanobacteriati</taxon>
        <taxon>Methanobacteriota</taxon>
        <taxon>Thermococci</taxon>
        <taxon>Thermococcales</taxon>
        <taxon>Thermococcaceae</taxon>
        <taxon>Pyrococcus</taxon>
    </lineage>
</organism>
<dbReference type="InterPro" id="IPR003447">
    <property type="entry name" value="FEMABX"/>
</dbReference>
<dbReference type="PROSITE" id="PS51191">
    <property type="entry name" value="FEMABX"/>
    <property type="match status" value="1"/>
</dbReference>
<dbReference type="GO" id="GO:0071555">
    <property type="term" value="P:cell wall organization"/>
    <property type="evidence" value="ECO:0007669"/>
    <property type="project" value="UniProtKB-KW"/>
</dbReference>
<dbReference type="GeneID" id="41712599"/>
<comment type="similarity">
    <text evidence="1">Belongs to the FemABX family.</text>
</comment>
<dbReference type="SMR" id="A0A5C0XPS2"/>
<dbReference type="SUPFAM" id="SSF55729">
    <property type="entry name" value="Acyl-CoA N-acyltransferases (Nat)"/>
    <property type="match status" value="2"/>
</dbReference>
<dbReference type="Gene3D" id="3.40.630.30">
    <property type="match status" value="1"/>
</dbReference>
<evidence type="ECO:0000256" key="2">
    <source>
        <dbReference type="ARBA" id="ARBA00022679"/>
    </source>
</evidence>
<keyword evidence="3" id="KW-0133">Cell shape</keyword>
<evidence type="ECO:0000313" key="8">
    <source>
        <dbReference type="EMBL" id="QEK78475.1"/>
    </source>
</evidence>
<evidence type="ECO:0000313" key="9">
    <source>
        <dbReference type="Proteomes" id="UP000324354"/>
    </source>
</evidence>
<dbReference type="RefSeq" id="WP_011011927.1">
    <property type="nucleotide sequence ID" value="NC_003413.1"/>
</dbReference>
<accession>A0A5C0XPS2</accession>
<evidence type="ECO:0000259" key="7">
    <source>
        <dbReference type="Pfam" id="PF13480"/>
    </source>
</evidence>
<sequence length="347" mass="40859">MNIAEIEVTHKVKEKEWKEFLSRSEYATVYHTPEWKKTLEESFGYKPYYLFVKDESDLIVGMLPLFYVKSKLTGNRLSSLPFSHISGPVGDKATKNFLISEAINLYKNLGASYLEIRDRVEDNRFLSKNMFSTYILELNPNIEEVWKQLHKGSVRRAIKKSEKSGVVVDTAKDIESLKEFYDLNCVGKRKIGVPCHPWKFFKNLFRFMNDYISLYVAKYQNNIIGGGIMIYYKDTVIYGYGAAHPHYLKLYPYNAFLWKSIKDACLSRYKYFDLGRAHYNVERGLMDFKRRWGTIEKKLYYSYYSKNKDLKILDMSGLKYRLGTKVIRKMPMPIYKKFSDRIFGSLG</sequence>
<evidence type="ECO:0000256" key="4">
    <source>
        <dbReference type="ARBA" id="ARBA00022984"/>
    </source>
</evidence>
<dbReference type="PANTHER" id="PTHR36174">
    <property type="entry name" value="LIPID II:GLYCINE GLYCYLTRANSFERASE"/>
    <property type="match status" value="1"/>
</dbReference>
<dbReference type="GeneID" id="13301388"/>
<dbReference type="OrthoDB" id="135106at2157"/>
<dbReference type="GO" id="GO:0044038">
    <property type="term" value="P:cell wall macromolecule biosynthetic process"/>
    <property type="evidence" value="ECO:0007669"/>
    <property type="project" value="InterPro"/>
</dbReference>
<feature type="domain" description="BioF2-like acetyltransferase" evidence="7">
    <location>
        <begin position="152"/>
        <end position="279"/>
    </location>
</feature>
<evidence type="ECO:0000256" key="3">
    <source>
        <dbReference type="ARBA" id="ARBA00022960"/>
    </source>
</evidence>
<gene>
    <name evidence="8" type="ORF">PFDSM3638_03970</name>
</gene>
<dbReference type="EMBL" id="CP023154">
    <property type="protein sequence ID" value="QEK78475.1"/>
    <property type="molecule type" value="Genomic_DNA"/>
</dbReference>
<dbReference type="InterPro" id="IPR050644">
    <property type="entry name" value="PG_Glycine_Bridge_Synth"/>
</dbReference>
<evidence type="ECO:0000256" key="5">
    <source>
        <dbReference type="ARBA" id="ARBA00023315"/>
    </source>
</evidence>